<dbReference type="FunFam" id="3.40.50.300:FF:000108">
    <property type="entry name" value="ATP-dependent RNA helicase RhlE"/>
    <property type="match status" value="1"/>
</dbReference>
<dbReference type="HOGENOM" id="CLU_003041_21_1_0"/>
<dbReference type="Proteomes" id="UP000002382">
    <property type="component" value="Chromosome"/>
</dbReference>
<evidence type="ECO:0000259" key="13">
    <source>
        <dbReference type="PROSITE" id="PS51194"/>
    </source>
</evidence>
<keyword evidence="5 11" id="KW-0347">Helicase</keyword>
<evidence type="ECO:0000256" key="10">
    <source>
        <dbReference type="PROSITE-ProRule" id="PRU00552"/>
    </source>
</evidence>
<dbReference type="PANTHER" id="PTHR47963:SF8">
    <property type="entry name" value="ATP-DEPENDENT RNA HELICASE DEAD"/>
    <property type="match status" value="1"/>
</dbReference>
<reference evidence="15 16" key="1">
    <citation type="submission" date="2009-06" db="EMBL/GenBank/DDBJ databases">
        <title>Complete sequence of Thermotogales bacterium TBF 19.5.1.</title>
        <authorList>
            <consortium name="US DOE Joint Genome Institute"/>
            <person name="Lucas S."/>
            <person name="Copeland A."/>
            <person name="Lapidus A."/>
            <person name="Glavina del Rio T."/>
            <person name="Tice H."/>
            <person name="Bruce D."/>
            <person name="Goodwin L."/>
            <person name="Pitluck S."/>
            <person name="Chertkov O."/>
            <person name="Brettin T."/>
            <person name="Detter J.C."/>
            <person name="Han C."/>
            <person name="Schmutz J."/>
            <person name="Larimer F."/>
            <person name="Land M."/>
            <person name="Hauser L."/>
            <person name="Kyrpides N."/>
            <person name="Ovchinnikova G."/>
            <person name="Noll K."/>
        </authorList>
    </citation>
    <scope>NUCLEOTIDE SEQUENCE [LARGE SCALE GENOMIC DNA]</scope>
    <source>
        <strain evidence="16">ATCC BAA-1733 / DSM 21960 / TBF 19.5.1</strain>
    </source>
</reference>
<evidence type="ECO:0000256" key="1">
    <source>
        <dbReference type="ARBA" id="ARBA00012552"/>
    </source>
</evidence>
<feature type="domain" description="Helicase C-terminal" evidence="13">
    <location>
        <begin position="216"/>
        <end position="376"/>
    </location>
</feature>
<proteinExistence type="inferred from homology"/>
<evidence type="ECO:0000256" key="8">
    <source>
        <dbReference type="ARBA" id="ARBA00038437"/>
    </source>
</evidence>
<evidence type="ECO:0000256" key="2">
    <source>
        <dbReference type="ARBA" id="ARBA00022490"/>
    </source>
</evidence>
<dbReference type="PROSITE" id="PS51192">
    <property type="entry name" value="HELICASE_ATP_BIND_1"/>
    <property type="match status" value="1"/>
</dbReference>
<dbReference type="GO" id="GO:0005840">
    <property type="term" value="C:ribosome"/>
    <property type="evidence" value="ECO:0007669"/>
    <property type="project" value="TreeGrafter"/>
</dbReference>
<evidence type="ECO:0000256" key="6">
    <source>
        <dbReference type="ARBA" id="ARBA00022840"/>
    </source>
</evidence>
<evidence type="ECO:0000313" key="15">
    <source>
        <dbReference type="EMBL" id="ACR79631.1"/>
    </source>
</evidence>
<keyword evidence="4 11" id="KW-0378">Hydrolase</keyword>
<dbReference type="KEGG" id="kol:Kole_0922"/>
<dbReference type="PANTHER" id="PTHR47963">
    <property type="entry name" value="DEAD-BOX ATP-DEPENDENT RNA HELICASE 47, MITOCHONDRIAL"/>
    <property type="match status" value="1"/>
</dbReference>
<evidence type="ECO:0000313" key="16">
    <source>
        <dbReference type="Proteomes" id="UP000002382"/>
    </source>
</evidence>
<dbReference type="AlphaFoldDB" id="C5CGQ2"/>
<dbReference type="InterPro" id="IPR000629">
    <property type="entry name" value="RNA-helicase_DEAD-box_CS"/>
</dbReference>
<dbReference type="SMART" id="SM00490">
    <property type="entry name" value="HELICc"/>
    <property type="match status" value="1"/>
</dbReference>
<dbReference type="GO" id="GO:0003724">
    <property type="term" value="F:RNA helicase activity"/>
    <property type="evidence" value="ECO:0007669"/>
    <property type="project" value="UniProtKB-EC"/>
</dbReference>
<sequence>MSMNFSEMGLSRKMLNSIEKVGFVEPTPIQSKAIPVILNGRDIIGQAHTGTGKTAAFGIPLLEMLDYSSKKVQALILCPTRELAVQVAREIAALASNRKEIEVLAIYGGQSIERQINTLKKGIQVVVGTPGRIMDHMRRKTLKLDDTKFVVLDEADEMLNMGFLEDIRYILSHVGKERQITMFSATMPKAIIALAQEFQKEPELIKVINRELTVSTVEQYYLEIGESRKFDALSKLIEYYNPQLSLVFCNTKKKVDELVPMLQAKGYLVDGLHGDMSQSLRNRVMNSFRNKSIKVLVATDVAARGIDVDDIEAVFNYDIPQDEEYYVHRIGRTGRAGKTGKAFSFAYGRSLHRLREIQRYTKIKIKSLNVPSEKDVNTKRMESFLGEINDILEQGNLSDYVPAVEELIARGYTSMEIAAALIKMNVSKRAYSQNEAGAKNNNRDREMIKLFVSAGSKHNIRVRDIVGAITGEAGIPGDRIGSIELLSKHSYVEVERRYAELVIDSLNRCKIKGNKIVAELARAK</sequence>
<evidence type="ECO:0000259" key="14">
    <source>
        <dbReference type="PROSITE" id="PS51195"/>
    </source>
</evidence>
<dbReference type="CDD" id="cd00268">
    <property type="entry name" value="DEADc"/>
    <property type="match status" value="1"/>
</dbReference>
<dbReference type="CDD" id="cd18787">
    <property type="entry name" value="SF2_C_DEAD"/>
    <property type="match status" value="1"/>
</dbReference>
<gene>
    <name evidence="15" type="ordered locus">Kole_0922</name>
</gene>
<evidence type="ECO:0000256" key="11">
    <source>
        <dbReference type="RuleBase" id="RU000492"/>
    </source>
</evidence>
<keyword evidence="7" id="KW-0346">Stress response</keyword>
<dbReference type="InterPro" id="IPR044742">
    <property type="entry name" value="DEAD/DEAH_RhlB"/>
</dbReference>
<dbReference type="eggNOG" id="COG0513">
    <property type="taxonomic scope" value="Bacteria"/>
</dbReference>
<dbReference type="InterPro" id="IPR027417">
    <property type="entry name" value="P-loop_NTPase"/>
</dbReference>
<dbReference type="STRING" id="521045.Kole_0922"/>
<dbReference type="Pfam" id="PF00271">
    <property type="entry name" value="Helicase_C"/>
    <property type="match status" value="1"/>
</dbReference>
<dbReference type="GO" id="GO:0009409">
    <property type="term" value="P:response to cold"/>
    <property type="evidence" value="ECO:0007669"/>
    <property type="project" value="TreeGrafter"/>
</dbReference>
<dbReference type="GO" id="GO:0033592">
    <property type="term" value="F:RNA strand annealing activity"/>
    <property type="evidence" value="ECO:0007669"/>
    <property type="project" value="TreeGrafter"/>
</dbReference>
<dbReference type="OrthoDB" id="9805696at2"/>
<dbReference type="Pfam" id="PF25399">
    <property type="entry name" value="DeaD_dimer"/>
    <property type="match status" value="1"/>
</dbReference>
<keyword evidence="3 11" id="KW-0547">Nucleotide-binding</keyword>
<dbReference type="Gene3D" id="3.40.50.300">
    <property type="entry name" value="P-loop containing nucleotide triphosphate hydrolases"/>
    <property type="match status" value="2"/>
</dbReference>
<keyword evidence="2" id="KW-0963">Cytoplasm</keyword>
<comment type="catalytic activity">
    <reaction evidence="9">
        <text>ATP + H2O = ADP + phosphate + H(+)</text>
        <dbReference type="Rhea" id="RHEA:13065"/>
        <dbReference type="ChEBI" id="CHEBI:15377"/>
        <dbReference type="ChEBI" id="CHEBI:15378"/>
        <dbReference type="ChEBI" id="CHEBI:30616"/>
        <dbReference type="ChEBI" id="CHEBI:43474"/>
        <dbReference type="ChEBI" id="CHEBI:456216"/>
        <dbReference type="EC" id="3.6.4.13"/>
    </reaction>
</comment>
<dbReference type="InterPro" id="IPR050547">
    <property type="entry name" value="DEAD_box_RNA_helicases"/>
</dbReference>
<dbReference type="GO" id="GO:0005524">
    <property type="term" value="F:ATP binding"/>
    <property type="evidence" value="ECO:0007669"/>
    <property type="project" value="UniProtKB-KW"/>
</dbReference>
<name>C5CGQ2_KOSOT</name>
<feature type="domain" description="DEAD-box RNA helicase Q" evidence="14">
    <location>
        <begin position="3"/>
        <end position="31"/>
    </location>
</feature>
<dbReference type="InterPro" id="IPR014014">
    <property type="entry name" value="RNA_helicase_DEAD_Q_motif"/>
</dbReference>
<dbReference type="SUPFAM" id="SSF52540">
    <property type="entry name" value="P-loop containing nucleoside triphosphate hydrolases"/>
    <property type="match status" value="1"/>
</dbReference>
<feature type="domain" description="Helicase ATP-binding" evidence="12">
    <location>
        <begin position="34"/>
        <end position="205"/>
    </location>
</feature>
<evidence type="ECO:0000256" key="9">
    <source>
        <dbReference type="ARBA" id="ARBA00047984"/>
    </source>
</evidence>
<dbReference type="CDD" id="cd12252">
    <property type="entry name" value="RRM_DbpA"/>
    <property type="match status" value="1"/>
</dbReference>
<evidence type="ECO:0000256" key="5">
    <source>
        <dbReference type="ARBA" id="ARBA00022806"/>
    </source>
</evidence>
<dbReference type="GO" id="GO:0005829">
    <property type="term" value="C:cytosol"/>
    <property type="evidence" value="ECO:0007669"/>
    <property type="project" value="TreeGrafter"/>
</dbReference>
<dbReference type="InterPro" id="IPR012677">
    <property type="entry name" value="Nucleotide-bd_a/b_plait_sf"/>
</dbReference>
<evidence type="ECO:0000256" key="7">
    <source>
        <dbReference type="ARBA" id="ARBA00023016"/>
    </source>
</evidence>
<dbReference type="InterPro" id="IPR011545">
    <property type="entry name" value="DEAD/DEAH_box_helicase_dom"/>
</dbReference>
<dbReference type="PROSITE" id="PS51194">
    <property type="entry name" value="HELICASE_CTER"/>
    <property type="match status" value="1"/>
</dbReference>
<keyword evidence="16" id="KW-1185">Reference proteome</keyword>
<dbReference type="GO" id="GO:0016787">
    <property type="term" value="F:hydrolase activity"/>
    <property type="evidence" value="ECO:0007669"/>
    <property type="project" value="UniProtKB-KW"/>
</dbReference>
<dbReference type="SMART" id="SM00487">
    <property type="entry name" value="DEXDc"/>
    <property type="match status" value="1"/>
</dbReference>
<feature type="short sequence motif" description="Q motif" evidence="10">
    <location>
        <begin position="3"/>
        <end position="31"/>
    </location>
</feature>
<dbReference type="InterPro" id="IPR005580">
    <property type="entry name" value="DbpA/CsdA_RNA-bd_dom"/>
</dbReference>
<dbReference type="PROSITE" id="PS00039">
    <property type="entry name" value="DEAD_ATP_HELICASE"/>
    <property type="match status" value="1"/>
</dbReference>
<dbReference type="RefSeq" id="WP_015868293.1">
    <property type="nucleotide sequence ID" value="NC_012785.1"/>
</dbReference>
<evidence type="ECO:0000256" key="4">
    <source>
        <dbReference type="ARBA" id="ARBA00022801"/>
    </source>
</evidence>
<dbReference type="Gene3D" id="3.30.70.330">
    <property type="match status" value="1"/>
</dbReference>
<evidence type="ECO:0000256" key="3">
    <source>
        <dbReference type="ARBA" id="ARBA00022741"/>
    </source>
</evidence>
<dbReference type="PROSITE" id="PS51195">
    <property type="entry name" value="Q_MOTIF"/>
    <property type="match status" value="1"/>
</dbReference>
<dbReference type="Pfam" id="PF03880">
    <property type="entry name" value="DbpA"/>
    <property type="match status" value="1"/>
</dbReference>
<dbReference type="InterPro" id="IPR057325">
    <property type="entry name" value="DeaD_dimer"/>
</dbReference>
<dbReference type="EC" id="3.6.4.13" evidence="1"/>
<dbReference type="EMBL" id="CP001634">
    <property type="protein sequence ID" value="ACR79631.1"/>
    <property type="molecule type" value="Genomic_DNA"/>
</dbReference>
<dbReference type="Pfam" id="PF00270">
    <property type="entry name" value="DEAD"/>
    <property type="match status" value="1"/>
</dbReference>
<dbReference type="InterPro" id="IPR001650">
    <property type="entry name" value="Helicase_C-like"/>
</dbReference>
<reference evidence="15 16" key="2">
    <citation type="journal article" date="2011" name="J. Bacteriol.">
        <title>Genome Sequence of Kosmotoga olearia Strain TBF 19.5.1, a Thermophilic Bacterium with a Wide Growth Temperature Range, Isolated from the Troll B Oil Platform in the North Sea.</title>
        <authorList>
            <person name="Swithers K.S."/>
            <person name="Dipippo J.L."/>
            <person name="Bruce D.C."/>
            <person name="Detter C."/>
            <person name="Tapia R."/>
            <person name="Han S."/>
            <person name="Goodwin L.A."/>
            <person name="Han J."/>
            <person name="Woyke T."/>
            <person name="Pitluck S."/>
            <person name="Pennacchio L."/>
            <person name="Nolan M."/>
            <person name="Mikhailova N."/>
            <person name="Land M.L."/>
            <person name="Nesbo C.L."/>
            <person name="Gogarten J.P."/>
            <person name="Noll K.M."/>
        </authorList>
    </citation>
    <scope>NUCLEOTIDE SEQUENCE [LARGE SCALE GENOMIC DNA]</scope>
    <source>
        <strain evidence="16">ATCC BAA-1733 / DSM 21960 / TBF 19.5.1</strain>
    </source>
</reference>
<dbReference type="InterPro" id="IPR014001">
    <property type="entry name" value="Helicase_ATP-bd"/>
</dbReference>
<accession>C5CGQ2</accession>
<evidence type="ECO:0000259" key="12">
    <source>
        <dbReference type="PROSITE" id="PS51192"/>
    </source>
</evidence>
<organism evidence="15 16">
    <name type="scientific">Kosmotoga olearia (strain ATCC BAA-1733 / DSM 21960 / TBF 19.5.1)</name>
    <dbReference type="NCBI Taxonomy" id="521045"/>
    <lineage>
        <taxon>Bacteria</taxon>
        <taxon>Thermotogati</taxon>
        <taxon>Thermotogota</taxon>
        <taxon>Thermotogae</taxon>
        <taxon>Kosmotogales</taxon>
        <taxon>Kosmotogaceae</taxon>
        <taxon>Kosmotoga</taxon>
    </lineage>
</organism>
<keyword evidence="6 11" id="KW-0067">ATP-binding</keyword>
<protein>
    <recommendedName>
        <fullName evidence="1">RNA helicase</fullName>
        <ecNumber evidence="1">3.6.4.13</ecNumber>
    </recommendedName>
</protein>
<comment type="similarity">
    <text evidence="8 11">Belongs to the DEAD box helicase family.</text>
</comment>